<keyword evidence="4 6" id="KW-0732">Signal</keyword>
<evidence type="ECO:0000256" key="3">
    <source>
        <dbReference type="ARBA" id="ARBA00022448"/>
    </source>
</evidence>
<dbReference type="PROSITE" id="PS51257">
    <property type="entry name" value="PROKAR_LIPOPROTEIN"/>
    <property type="match status" value="1"/>
</dbReference>
<dbReference type="Gene3D" id="3.10.105.10">
    <property type="entry name" value="Dipeptide-binding Protein, Domain 3"/>
    <property type="match status" value="1"/>
</dbReference>
<organism evidence="8 9">
    <name type="scientific">Candidatus Viridilinea mediisalina</name>
    <dbReference type="NCBI Taxonomy" id="2024553"/>
    <lineage>
        <taxon>Bacteria</taxon>
        <taxon>Bacillati</taxon>
        <taxon>Chloroflexota</taxon>
        <taxon>Chloroflexia</taxon>
        <taxon>Chloroflexales</taxon>
        <taxon>Chloroflexineae</taxon>
        <taxon>Oscillochloridaceae</taxon>
        <taxon>Candidatus Viridilinea</taxon>
    </lineage>
</organism>
<comment type="caution">
    <text evidence="8">The sequence shown here is derived from an EMBL/GenBank/DDBJ whole genome shotgun (WGS) entry which is preliminary data.</text>
</comment>
<keyword evidence="9" id="KW-1185">Reference proteome</keyword>
<evidence type="ECO:0000259" key="7">
    <source>
        <dbReference type="Pfam" id="PF00496"/>
    </source>
</evidence>
<dbReference type="Gene3D" id="3.40.190.10">
    <property type="entry name" value="Periplasmic binding protein-like II"/>
    <property type="match status" value="1"/>
</dbReference>
<dbReference type="GO" id="GO:0015833">
    <property type="term" value="P:peptide transport"/>
    <property type="evidence" value="ECO:0007669"/>
    <property type="project" value="TreeGrafter"/>
</dbReference>
<gene>
    <name evidence="8" type="ORF">CJ255_17870</name>
</gene>
<dbReference type="PANTHER" id="PTHR30290">
    <property type="entry name" value="PERIPLASMIC BINDING COMPONENT OF ABC TRANSPORTER"/>
    <property type="match status" value="1"/>
</dbReference>
<dbReference type="Proteomes" id="UP000220527">
    <property type="component" value="Unassembled WGS sequence"/>
</dbReference>
<dbReference type="InterPro" id="IPR000914">
    <property type="entry name" value="SBP_5_dom"/>
</dbReference>
<evidence type="ECO:0000313" key="9">
    <source>
        <dbReference type="Proteomes" id="UP000220527"/>
    </source>
</evidence>
<sequence length="662" mass="72314">MGLLSRRAAAFALLALILPILAACGGTPPAAEPVVRETVVVVQTAEPIVVTATPDPDQVVEPTTEGEPADEADEPAAAAPSGAFSTPHPILSDVRVRHAIAYCSNRPELIESVYPFLSDEQKEELLMDTFLPQGHWALATENITTYPFDLERGQELLEEAGWTGEPVRSNEDGDVLALNFTTTNAQFRQTWGAVFIQQMAACGIQVIPTYAPGSWWFGSTTGLARREFELGAFAWVGQTDPAGRTLYACNQIPLPENNWEGQNYMGWCNERASIAITAANNTLDRDERIRQYAIVQEEFTRDMVSLPLFNRLEAYAASNNLVNFRADPTEYYTANAFEWELSDGGDTVVIGLTQEPATLWTLIESAAVQRVVSFLLGVPATTSYTYDFQPFGLTQLSTIENGAAVNEEVEVSEGDTVWNTDGEAVELAPGVEVVTADGETVVYESGTLTMMQLSVTDTWVEGLTWEDGEPVKQADFELAYKIDCDPDSGAVTLAVCRSMADVEFHDDVSYTVTFYPGVQWPTYFSGLLTFYPSHLVLSDGRNLADVPASEWSSLPEVVESPLSSGPYTIESWDKGQRMTLRANPNYFQGEPAVSTIIVQFVADTNQAVAQLLTGEIDVLGSETLGAGTEVEMVIEAGEAGTIQAFVVPSSTWEHVDMNLYRR</sequence>
<feature type="region of interest" description="Disordered" evidence="5">
    <location>
        <begin position="53"/>
        <end position="85"/>
    </location>
</feature>
<dbReference type="OrthoDB" id="9772924at2"/>
<comment type="similarity">
    <text evidence="2">Belongs to the bacterial solute-binding protein 5 family.</text>
</comment>
<feature type="domain" description="Solute-binding protein family 5" evidence="7">
    <location>
        <begin position="461"/>
        <end position="620"/>
    </location>
</feature>
<comment type="subcellular location">
    <subcellularLocation>
        <location evidence="1">Cell envelope</location>
    </subcellularLocation>
</comment>
<evidence type="ECO:0000256" key="1">
    <source>
        <dbReference type="ARBA" id="ARBA00004196"/>
    </source>
</evidence>
<feature type="signal peptide" evidence="6">
    <location>
        <begin position="1"/>
        <end position="22"/>
    </location>
</feature>
<dbReference type="EMBL" id="NQWI01000118">
    <property type="protein sequence ID" value="PDW01677.1"/>
    <property type="molecule type" value="Genomic_DNA"/>
</dbReference>
<evidence type="ECO:0000313" key="8">
    <source>
        <dbReference type="EMBL" id="PDW01677.1"/>
    </source>
</evidence>
<evidence type="ECO:0000256" key="2">
    <source>
        <dbReference type="ARBA" id="ARBA00005695"/>
    </source>
</evidence>
<accession>A0A2A6RF14</accession>
<dbReference type="GO" id="GO:1904680">
    <property type="term" value="F:peptide transmembrane transporter activity"/>
    <property type="evidence" value="ECO:0007669"/>
    <property type="project" value="TreeGrafter"/>
</dbReference>
<dbReference type="Pfam" id="PF00496">
    <property type="entry name" value="SBP_bac_5"/>
    <property type="match status" value="2"/>
</dbReference>
<dbReference type="PANTHER" id="PTHR30290:SF10">
    <property type="entry name" value="PERIPLASMIC OLIGOPEPTIDE-BINDING PROTEIN-RELATED"/>
    <property type="match status" value="1"/>
</dbReference>
<evidence type="ECO:0000256" key="6">
    <source>
        <dbReference type="SAM" id="SignalP"/>
    </source>
</evidence>
<feature type="chain" id="PRO_5012563271" evidence="6">
    <location>
        <begin position="23"/>
        <end position="662"/>
    </location>
</feature>
<reference evidence="9" key="1">
    <citation type="submission" date="2017-08" db="EMBL/GenBank/DDBJ databases">
        <authorList>
            <person name="Grouzdev D.S."/>
            <person name="Gaisin V.A."/>
            <person name="Rysina M.S."/>
            <person name="Gorlenko V.M."/>
        </authorList>
    </citation>
    <scope>NUCLEOTIDE SEQUENCE [LARGE SCALE GENOMIC DNA]</scope>
    <source>
        <strain evidence="9">Kir15-3F</strain>
    </source>
</reference>
<proteinExistence type="inferred from homology"/>
<evidence type="ECO:0000256" key="5">
    <source>
        <dbReference type="SAM" id="MobiDB-lite"/>
    </source>
</evidence>
<name>A0A2A6RF14_9CHLR</name>
<protein>
    <submittedName>
        <fullName evidence="8">Peptide ABC transporter substrate-binding protein</fullName>
    </submittedName>
</protein>
<dbReference type="InterPro" id="IPR039424">
    <property type="entry name" value="SBP_5"/>
</dbReference>
<dbReference type="RefSeq" id="WP_097645458.1">
    <property type="nucleotide sequence ID" value="NZ_NQWI01000118.1"/>
</dbReference>
<keyword evidence="3" id="KW-0813">Transport</keyword>
<dbReference type="SUPFAM" id="SSF53850">
    <property type="entry name" value="Periplasmic binding protein-like II"/>
    <property type="match status" value="2"/>
</dbReference>
<dbReference type="AlphaFoldDB" id="A0A2A6RF14"/>
<feature type="domain" description="Solute-binding protein family 5" evidence="7">
    <location>
        <begin position="74"/>
        <end position="247"/>
    </location>
</feature>
<evidence type="ECO:0000256" key="4">
    <source>
        <dbReference type="ARBA" id="ARBA00022729"/>
    </source>
</evidence>
<dbReference type="GO" id="GO:0030313">
    <property type="term" value="C:cell envelope"/>
    <property type="evidence" value="ECO:0007669"/>
    <property type="project" value="UniProtKB-SubCell"/>
</dbReference>